<dbReference type="CDD" id="cd02205">
    <property type="entry name" value="CBS_pair_SF"/>
    <property type="match status" value="1"/>
</dbReference>
<accession>A0A832XI74</accession>
<dbReference type="AlphaFoldDB" id="A0A832XI74"/>
<sequence length="257" mass="28810">MKVKDIVFTKTPAVSKSDLALRARALMRQYNVRALPVFDNSKLIGVITRSDLVKITSTKSSITVGGLLWKPLIVLDPNEDMLKAAKILLHEDLKQIPVLENGKYVGMIRDIDILKAILDLKIKSRKKTVSEVMTSRVRSFSVDDEIEKVWGAVKEHSGFPVTQKGKIVGIISTRELLESKRARIERESRAIKTPAKIGHVMRIIIGEEDKFLIRPSDGIETAIKKMLDLELSVLPVAVNHDKLVGIVTRKDLLKAYL</sequence>
<dbReference type="InterPro" id="IPR046342">
    <property type="entry name" value="CBS_dom_sf"/>
</dbReference>
<dbReference type="SMART" id="SM00116">
    <property type="entry name" value="CBS"/>
    <property type="match status" value="4"/>
</dbReference>
<dbReference type="Proteomes" id="UP000646946">
    <property type="component" value="Unassembled WGS sequence"/>
</dbReference>
<feature type="domain" description="CBS" evidence="3">
    <location>
        <begin position="205"/>
        <end position="257"/>
    </location>
</feature>
<gene>
    <name evidence="4" type="ORF">H1016_02380</name>
</gene>
<dbReference type="PANTHER" id="PTHR43080">
    <property type="entry name" value="CBS DOMAIN-CONTAINING PROTEIN CBSX3, MITOCHONDRIAL"/>
    <property type="match status" value="1"/>
</dbReference>
<evidence type="ECO:0000313" key="4">
    <source>
        <dbReference type="EMBL" id="HIK00366.1"/>
    </source>
</evidence>
<feature type="domain" description="CBS" evidence="3">
    <location>
        <begin position="7"/>
        <end position="64"/>
    </location>
</feature>
<reference evidence="4 5" key="1">
    <citation type="journal article" name="Nat. Commun.">
        <title>Undinarchaeota illuminate DPANN phylogeny and the impact of gene transfer on archaeal evolution.</title>
        <authorList>
            <person name="Dombrowski N."/>
            <person name="Williams T.A."/>
            <person name="Sun J."/>
            <person name="Woodcroft B.J."/>
            <person name="Lee J.H."/>
            <person name="Minh B.Q."/>
            <person name="Rinke C."/>
            <person name="Spang A."/>
        </authorList>
    </citation>
    <scope>NUCLEOTIDE SEQUENCE [LARGE SCALE GENOMIC DNA]</scope>
    <source>
        <strain evidence="4">MAG_bin1129</strain>
    </source>
</reference>
<evidence type="ECO:0000256" key="1">
    <source>
        <dbReference type="ARBA" id="ARBA00023122"/>
    </source>
</evidence>
<dbReference type="InterPro" id="IPR000644">
    <property type="entry name" value="CBS_dom"/>
</dbReference>
<feature type="domain" description="CBS" evidence="3">
    <location>
        <begin position="68"/>
        <end position="124"/>
    </location>
</feature>
<dbReference type="SUPFAM" id="SSF54631">
    <property type="entry name" value="CBS-domain pair"/>
    <property type="match status" value="2"/>
</dbReference>
<keyword evidence="1 2" id="KW-0129">CBS domain</keyword>
<dbReference type="Gene3D" id="3.10.580.10">
    <property type="entry name" value="CBS-domain"/>
    <property type="match status" value="2"/>
</dbReference>
<protein>
    <submittedName>
        <fullName evidence="4">CBS domain-containing protein</fullName>
    </submittedName>
</protein>
<name>A0A832XI74_9ARCH</name>
<evidence type="ECO:0000256" key="2">
    <source>
        <dbReference type="PROSITE-ProRule" id="PRU00703"/>
    </source>
</evidence>
<comment type="caution">
    <text evidence="4">The sequence shown here is derived from an EMBL/GenBank/DDBJ whole genome shotgun (WGS) entry which is preliminary data.</text>
</comment>
<dbReference type="Pfam" id="PF00571">
    <property type="entry name" value="CBS"/>
    <property type="match status" value="4"/>
</dbReference>
<dbReference type="EMBL" id="DVAB01000023">
    <property type="protein sequence ID" value="HIK00366.1"/>
    <property type="molecule type" value="Genomic_DNA"/>
</dbReference>
<organism evidence="4 5">
    <name type="scientific">Candidatus Naiadarchaeum limnaeum</name>
    <dbReference type="NCBI Taxonomy" id="2756139"/>
    <lineage>
        <taxon>Archaea</taxon>
        <taxon>Candidatus Undinarchaeota</taxon>
        <taxon>Candidatus Undinarchaeia</taxon>
        <taxon>Candidatus Naiadarchaeales</taxon>
        <taxon>Candidatus Naiadarchaeaceae</taxon>
        <taxon>Candidatus Naiadarchaeum</taxon>
    </lineage>
</organism>
<dbReference type="PROSITE" id="PS51371">
    <property type="entry name" value="CBS"/>
    <property type="match status" value="3"/>
</dbReference>
<proteinExistence type="predicted"/>
<keyword evidence="5" id="KW-1185">Reference proteome</keyword>
<evidence type="ECO:0000259" key="3">
    <source>
        <dbReference type="PROSITE" id="PS51371"/>
    </source>
</evidence>
<evidence type="ECO:0000313" key="5">
    <source>
        <dbReference type="Proteomes" id="UP000646946"/>
    </source>
</evidence>
<dbReference type="InterPro" id="IPR051257">
    <property type="entry name" value="Diverse_CBS-Domain"/>
</dbReference>
<dbReference type="PANTHER" id="PTHR43080:SF2">
    <property type="entry name" value="CBS DOMAIN-CONTAINING PROTEIN"/>
    <property type="match status" value="1"/>
</dbReference>